<evidence type="ECO:0000313" key="2">
    <source>
        <dbReference type="Proteomes" id="UP000325315"/>
    </source>
</evidence>
<organism evidence="1 2">
    <name type="scientific">Gossypium australe</name>
    <dbReference type="NCBI Taxonomy" id="47621"/>
    <lineage>
        <taxon>Eukaryota</taxon>
        <taxon>Viridiplantae</taxon>
        <taxon>Streptophyta</taxon>
        <taxon>Embryophyta</taxon>
        <taxon>Tracheophyta</taxon>
        <taxon>Spermatophyta</taxon>
        <taxon>Magnoliopsida</taxon>
        <taxon>eudicotyledons</taxon>
        <taxon>Gunneridae</taxon>
        <taxon>Pentapetalae</taxon>
        <taxon>rosids</taxon>
        <taxon>malvids</taxon>
        <taxon>Malvales</taxon>
        <taxon>Malvaceae</taxon>
        <taxon>Malvoideae</taxon>
        <taxon>Gossypium</taxon>
    </lineage>
</organism>
<dbReference type="AlphaFoldDB" id="A0A5B6UBH2"/>
<accession>A0A5B6UBH2</accession>
<sequence length="141" mass="15883">MQSSVCSATNSGRRGLHIQSASCNFRKIRYVVFSLLCYKFREARLTSSICFLQLQEDKVDMADIFDLLPATLVCSAATSRRKIRSVVFSLLRYKFREARLTSSICFLQLQEDKICCLQSAPLQLQGGKADIFDLLPATSGR</sequence>
<name>A0A5B6UBH2_9ROSI</name>
<proteinExistence type="predicted"/>
<protein>
    <submittedName>
        <fullName evidence="1">UDP-N-acetylmuramoylalanine--D-glutamate ligase</fullName>
    </submittedName>
</protein>
<comment type="caution">
    <text evidence="1">The sequence shown here is derived from an EMBL/GenBank/DDBJ whole genome shotgun (WGS) entry which is preliminary data.</text>
</comment>
<dbReference type="GO" id="GO:0016874">
    <property type="term" value="F:ligase activity"/>
    <property type="evidence" value="ECO:0007669"/>
    <property type="project" value="UniProtKB-KW"/>
</dbReference>
<gene>
    <name evidence="1" type="ORF">EPI10_034336</name>
</gene>
<dbReference type="EMBL" id="SMMG02000105">
    <property type="protein sequence ID" value="KAA3451065.1"/>
    <property type="molecule type" value="Genomic_DNA"/>
</dbReference>
<keyword evidence="1" id="KW-0436">Ligase</keyword>
<keyword evidence="2" id="KW-1185">Reference proteome</keyword>
<evidence type="ECO:0000313" key="1">
    <source>
        <dbReference type="EMBL" id="KAA3451065.1"/>
    </source>
</evidence>
<dbReference type="OrthoDB" id="10588804at2759"/>
<reference evidence="2" key="1">
    <citation type="journal article" date="2019" name="Plant Biotechnol. J.">
        <title>Genome sequencing of the Australian wild diploid species Gossypium australe highlights disease resistance and delayed gland morphogenesis.</title>
        <authorList>
            <person name="Cai Y."/>
            <person name="Cai X."/>
            <person name="Wang Q."/>
            <person name="Wang P."/>
            <person name="Zhang Y."/>
            <person name="Cai C."/>
            <person name="Xu Y."/>
            <person name="Wang K."/>
            <person name="Zhou Z."/>
            <person name="Wang C."/>
            <person name="Geng S."/>
            <person name="Li B."/>
            <person name="Dong Q."/>
            <person name="Hou Y."/>
            <person name="Wang H."/>
            <person name="Ai P."/>
            <person name="Liu Z."/>
            <person name="Yi F."/>
            <person name="Sun M."/>
            <person name="An G."/>
            <person name="Cheng J."/>
            <person name="Zhang Y."/>
            <person name="Shi Q."/>
            <person name="Xie Y."/>
            <person name="Shi X."/>
            <person name="Chang Y."/>
            <person name="Huang F."/>
            <person name="Chen Y."/>
            <person name="Hong S."/>
            <person name="Mi L."/>
            <person name="Sun Q."/>
            <person name="Zhang L."/>
            <person name="Zhou B."/>
            <person name="Peng R."/>
            <person name="Zhang X."/>
            <person name="Liu F."/>
        </authorList>
    </citation>
    <scope>NUCLEOTIDE SEQUENCE [LARGE SCALE GENOMIC DNA]</scope>
    <source>
        <strain evidence="2">cv. PA1801</strain>
    </source>
</reference>
<dbReference type="Proteomes" id="UP000325315">
    <property type="component" value="Unassembled WGS sequence"/>
</dbReference>